<dbReference type="Proteomes" id="UP000243579">
    <property type="component" value="Unassembled WGS sequence"/>
</dbReference>
<feature type="transmembrane region" description="Helical" evidence="1">
    <location>
        <begin position="284"/>
        <end position="303"/>
    </location>
</feature>
<keyword evidence="1" id="KW-0472">Membrane</keyword>
<dbReference type="STRING" id="1202772.A0A1V9YRI6"/>
<dbReference type="PANTHER" id="PTHR11261">
    <property type="entry name" value="INTERPHOTORECEPTOR RETINOID-BINDING PROTEIN"/>
    <property type="match status" value="1"/>
</dbReference>
<feature type="domain" description="Tail specific protease" evidence="2">
    <location>
        <begin position="217"/>
        <end position="402"/>
    </location>
</feature>
<dbReference type="AlphaFoldDB" id="A0A1V9YRI6"/>
<evidence type="ECO:0000313" key="3">
    <source>
        <dbReference type="EMBL" id="OQR88183.1"/>
    </source>
</evidence>
<dbReference type="InterPro" id="IPR029045">
    <property type="entry name" value="ClpP/crotonase-like_dom_sf"/>
</dbReference>
<dbReference type="GO" id="GO:0008236">
    <property type="term" value="F:serine-type peptidase activity"/>
    <property type="evidence" value="ECO:0007669"/>
    <property type="project" value="InterPro"/>
</dbReference>
<feature type="transmembrane region" description="Helical" evidence="1">
    <location>
        <begin position="65"/>
        <end position="88"/>
    </location>
</feature>
<evidence type="ECO:0000313" key="4">
    <source>
        <dbReference type="Proteomes" id="UP000243579"/>
    </source>
</evidence>
<sequence>MTMGRPASHKKETLKYTVSNLIIFLFPPFRATRSGFLNLCFLYPLQWWESVIIQPTSQLRRHMPLLGGICVICLTLGSMLLRSAWQWFHDVVSGTFSSTDAKTNFEAFWSGIYHDYAFLEGNANWSLVHRLFGDKIDASTTEHDLWTALVDSIALLDDPCVTISNVSIPNNTRVQSQVLDGWVLEQLDNHNVIANQFTWGLVHHSTPIGYLSLSSLEGFVELQLPFELRSCGTRRKPGTKGLVPEMYDLEAMRWAMEAVVSHLNTTQLHGLILDLRHSTGGGSYIVSLVLASFFTAPCFAFIMEERLQKRQFYVPASRLRYDGPLAILQGPDTSRTSELLLLALMRRPKTCRLGAKTAGRLSDVREMSLPNGWVVDVPYQRCYGEDGKQYQKTGIPPQKALPETQCWAAALDYLEREWRNTNNEAAAS</sequence>
<keyword evidence="1" id="KW-0812">Transmembrane</keyword>
<dbReference type="Pfam" id="PF03572">
    <property type="entry name" value="Peptidase_S41"/>
    <property type="match status" value="1"/>
</dbReference>
<dbReference type="SUPFAM" id="SSF52096">
    <property type="entry name" value="ClpP/crotonase"/>
    <property type="match status" value="1"/>
</dbReference>
<dbReference type="GO" id="GO:0006508">
    <property type="term" value="P:proteolysis"/>
    <property type="evidence" value="ECO:0007669"/>
    <property type="project" value="InterPro"/>
</dbReference>
<keyword evidence="1" id="KW-1133">Transmembrane helix</keyword>
<name>A0A1V9YRI6_ACHHY</name>
<evidence type="ECO:0000259" key="2">
    <source>
        <dbReference type="SMART" id="SM00245"/>
    </source>
</evidence>
<dbReference type="PANTHER" id="PTHR11261:SF3">
    <property type="entry name" value="RETINOL-BINDING PROTEIN 3"/>
    <property type="match status" value="1"/>
</dbReference>
<organism evidence="3 4">
    <name type="scientific">Achlya hypogyna</name>
    <name type="common">Oomycete</name>
    <name type="synonym">Protoachlya hypogyna</name>
    <dbReference type="NCBI Taxonomy" id="1202772"/>
    <lineage>
        <taxon>Eukaryota</taxon>
        <taxon>Sar</taxon>
        <taxon>Stramenopiles</taxon>
        <taxon>Oomycota</taxon>
        <taxon>Saprolegniomycetes</taxon>
        <taxon>Saprolegniales</taxon>
        <taxon>Achlyaceae</taxon>
        <taxon>Achlya</taxon>
    </lineage>
</organism>
<dbReference type="OrthoDB" id="67272at2759"/>
<dbReference type="InterPro" id="IPR005151">
    <property type="entry name" value="Tail-specific_protease"/>
</dbReference>
<protein>
    <recommendedName>
        <fullName evidence="2">Tail specific protease domain-containing protein</fullName>
    </recommendedName>
</protein>
<gene>
    <name evidence="3" type="ORF">ACHHYP_07270</name>
</gene>
<accession>A0A1V9YRI6</accession>
<keyword evidence="4" id="KW-1185">Reference proteome</keyword>
<dbReference type="SMART" id="SM00245">
    <property type="entry name" value="TSPc"/>
    <property type="match status" value="1"/>
</dbReference>
<dbReference type="Gene3D" id="3.30.750.44">
    <property type="match status" value="1"/>
</dbReference>
<reference evidence="3 4" key="1">
    <citation type="journal article" date="2014" name="Genome Biol. Evol.">
        <title>The secreted proteins of Achlya hypogyna and Thraustotheca clavata identify the ancestral oomycete secretome and reveal gene acquisitions by horizontal gene transfer.</title>
        <authorList>
            <person name="Misner I."/>
            <person name="Blouin N."/>
            <person name="Leonard G."/>
            <person name="Richards T.A."/>
            <person name="Lane C.E."/>
        </authorList>
    </citation>
    <scope>NUCLEOTIDE SEQUENCE [LARGE SCALE GENOMIC DNA]</scope>
    <source>
        <strain evidence="3 4">ATCC 48635</strain>
    </source>
</reference>
<comment type="caution">
    <text evidence="3">The sequence shown here is derived from an EMBL/GenBank/DDBJ whole genome shotgun (WGS) entry which is preliminary data.</text>
</comment>
<proteinExistence type="predicted"/>
<dbReference type="EMBL" id="JNBR01001405">
    <property type="protein sequence ID" value="OQR88183.1"/>
    <property type="molecule type" value="Genomic_DNA"/>
</dbReference>
<dbReference type="Gene3D" id="3.90.226.10">
    <property type="entry name" value="2-enoyl-CoA Hydratase, Chain A, domain 1"/>
    <property type="match status" value="1"/>
</dbReference>
<evidence type="ECO:0000256" key="1">
    <source>
        <dbReference type="SAM" id="Phobius"/>
    </source>
</evidence>